<gene>
    <name evidence="1" type="ORF">F5878DRAFT_626111</name>
</gene>
<dbReference type="Proteomes" id="UP001163846">
    <property type="component" value="Unassembled WGS sequence"/>
</dbReference>
<dbReference type="AlphaFoldDB" id="A0AA38P4D1"/>
<organism evidence="1 2">
    <name type="scientific">Lentinula raphanica</name>
    <dbReference type="NCBI Taxonomy" id="153919"/>
    <lineage>
        <taxon>Eukaryota</taxon>
        <taxon>Fungi</taxon>
        <taxon>Dikarya</taxon>
        <taxon>Basidiomycota</taxon>
        <taxon>Agaricomycotina</taxon>
        <taxon>Agaricomycetes</taxon>
        <taxon>Agaricomycetidae</taxon>
        <taxon>Agaricales</taxon>
        <taxon>Marasmiineae</taxon>
        <taxon>Omphalotaceae</taxon>
        <taxon>Lentinula</taxon>
    </lineage>
</organism>
<sequence>MPLSPPAVTTYPSHGAGASLSCNEGGPGPSVEASAPALAISSTSNVYQVYNENRSSSPFIESEAYARMLLSRKRGYPLWKPKARNAQHPEVYKKHGVHIGDVGLLTQFGGFDYLFNICYGADHEMNLGRVPKDFRPVSDFDANHIVESKYQLGDCVLSDPGRIQQSAVQADYSQGSANQFEGVPKEFGAGRAYSSTTSKGAILILPEGGKRVDYLSPEIFAQHAAEYAASWYTHANAMGRETRNGSLYLITGFDKARAWGTATFRSVNPEDFSLEFVSKPSKGASSYPQYCFRKCQSAVSKSGADDTYGEQSGSVFLRGYRIALRYSWFRKTIPGIINASDLIDPDRSLRVPKHSIRWLLSLSPLDWIKQQFSSGKVVNFYRASNTQIYHPLDIINSWLLRDTKADIAISHDDAWAAVIKDNDNEIPESPQLLLRVQANKHCIHHGTTFRGHKWVCFSSVSDTAYEKLEGTS</sequence>
<accession>A0AA38P4D1</accession>
<evidence type="ECO:0000313" key="2">
    <source>
        <dbReference type="Proteomes" id="UP001163846"/>
    </source>
</evidence>
<name>A0AA38P4D1_9AGAR</name>
<proteinExistence type="predicted"/>
<evidence type="ECO:0000313" key="1">
    <source>
        <dbReference type="EMBL" id="KAJ3836088.1"/>
    </source>
</evidence>
<comment type="caution">
    <text evidence="1">The sequence shown here is derived from an EMBL/GenBank/DDBJ whole genome shotgun (WGS) entry which is preliminary data.</text>
</comment>
<dbReference type="EMBL" id="MU806350">
    <property type="protein sequence ID" value="KAJ3836088.1"/>
    <property type="molecule type" value="Genomic_DNA"/>
</dbReference>
<protein>
    <submittedName>
        <fullName evidence="1">Uncharacterized protein</fullName>
    </submittedName>
</protein>
<keyword evidence="2" id="KW-1185">Reference proteome</keyword>
<reference evidence="1" key="1">
    <citation type="submission" date="2022-08" db="EMBL/GenBank/DDBJ databases">
        <authorList>
            <consortium name="DOE Joint Genome Institute"/>
            <person name="Min B."/>
            <person name="Riley R."/>
            <person name="Sierra-Patev S."/>
            <person name="Naranjo-Ortiz M."/>
            <person name="Looney B."/>
            <person name="Konkel Z."/>
            <person name="Slot J.C."/>
            <person name="Sakamoto Y."/>
            <person name="Steenwyk J.L."/>
            <person name="Rokas A."/>
            <person name="Carro J."/>
            <person name="Camarero S."/>
            <person name="Ferreira P."/>
            <person name="Molpeceres G."/>
            <person name="Ruiz-Duenas F.J."/>
            <person name="Serrano A."/>
            <person name="Henrissat B."/>
            <person name="Drula E."/>
            <person name="Hughes K.W."/>
            <person name="Mata J.L."/>
            <person name="Ishikawa N.K."/>
            <person name="Vargas-Isla R."/>
            <person name="Ushijima S."/>
            <person name="Smith C.A."/>
            <person name="Ahrendt S."/>
            <person name="Andreopoulos W."/>
            <person name="He G."/>
            <person name="Labutti K."/>
            <person name="Lipzen A."/>
            <person name="Ng V."/>
            <person name="Sandor L."/>
            <person name="Barry K."/>
            <person name="Martinez A.T."/>
            <person name="Xiao Y."/>
            <person name="Gibbons J.G."/>
            <person name="Terashima K."/>
            <person name="Hibbett D.S."/>
            <person name="Grigoriev I.V."/>
        </authorList>
    </citation>
    <scope>NUCLEOTIDE SEQUENCE</scope>
    <source>
        <strain evidence="1">TFB9207</strain>
    </source>
</reference>